<dbReference type="Proteomes" id="UP001207468">
    <property type="component" value="Unassembled WGS sequence"/>
</dbReference>
<accession>A0ACC0ULS3</accession>
<proteinExistence type="predicted"/>
<evidence type="ECO:0000313" key="1">
    <source>
        <dbReference type="EMBL" id="KAI9512545.1"/>
    </source>
</evidence>
<dbReference type="EMBL" id="JAGFNK010000008">
    <property type="protein sequence ID" value="KAI9512545.1"/>
    <property type="molecule type" value="Genomic_DNA"/>
</dbReference>
<reference evidence="1" key="1">
    <citation type="submission" date="2021-03" db="EMBL/GenBank/DDBJ databases">
        <title>Evolutionary priming and transition to the ectomycorrhizal habit in an iconic lineage of mushroom-forming fungi: is preadaptation a requirement?</title>
        <authorList>
            <consortium name="DOE Joint Genome Institute"/>
            <person name="Looney B.P."/>
            <person name="Miyauchi S."/>
            <person name="Morin E."/>
            <person name="Drula E."/>
            <person name="Courty P.E."/>
            <person name="Chicoki N."/>
            <person name="Fauchery L."/>
            <person name="Kohler A."/>
            <person name="Kuo A."/>
            <person name="LaButti K."/>
            <person name="Pangilinan J."/>
            <person name="Lipzen A."/>
            <person name="Riley R."/>
            <person name="Andreopoulos W."/>
            <person name="He G."/>
            <person name="Johnson J."/>
            <person name="Barry K.W."/>
            <person name="Grigoriev I.V."/>
            <person name="Nagy L."/>
            <person name="Hibbett D."/>
            <person name="Henrissat B."/>
            <person name="Matheny P.B."/>
            <person name="Labbe J."/>
            <person name="Martin A.F."/>
        </authorList>
    </citation>
    <scope>NUCLEOTIDE SEQUENCE</scope>
    <source>
        <strain evidence="1">BPL698</strain>
    </source>
</reference>
<gene>
    <name evidence="1" type="ORF">F5148DRAFT_852123</name>
</gene>
<keyword evidence="2" id="KW-1185">Reference proteome</keyword>
<organism evidence="1 2">
    <name type="scientific">Russula earlei</name>
    <dbReference type="NCBI Taxonomy" id="71964"/>
    <lineage>
        <taxon>Eukaryota</taxon>
        <taxon>Fungi</taxon>
        <taxon>Dikarya</taxon>
        <taxon>Basidiomycota</taxon>
        <taxon>Agaricomycotina</taxon>
        <taxon>Agaricomycetes</taxon>
        <taxon>Russulales</taxon>
        <taxon>Russulaceae</taxon>
        <taxon>Russula</taxon>
    </lineage>
</organism>
<name>A0ACC0ULS3_9AGAM</name>
<comment type="caution">
    <text evidence="1">The sequence shown here is derived from an EMBL/GenBank/DDBJ whole genome shotgun (WGS) entry which is preliminary data.</text>
</comment>
<protein>
    <submittedName>
        <fullName evidence="1">Uncharacterized protein</fullName>
    </submittedName>
</protein>
<sequence>MSTFRRCWSSRPSTASGSEGWSIQSWRSAEAVAIGCIPLTCSGVVEGCQLPHARQAPGKRCLADWCFSQSMKRKKKAHARPPPFSPSRPLLARRIPNGDPRLFFCSGRGVEVRVRVRVRVRASRGRRHHDVGLGTGTCDAPSHAPSHAHALALALALAPVLRVCPRFRWEAAGREERQRPAAAAAAAADARRRSRRVRPFTPFSLDAGFLLLLWDVHLRPRLGEFFGCI</sequence>
<evidence type="ECO:0000313" key="2">
    <source>
        <dbReference type="Proteomes" id="UP001207468"/>
    </source>
</evidence>